<evidence type="ECO:0000256" key="1">
    <source>
        <dbReference type="SAM" id="MobiDB-lite"/>
    </source>
</evidence>
<organism evidence="3 4">
    <name type="scientific">Plantactinospora sonchi</name>
    <dbReference type="NCBI Taxonomy" id="1544735"/>
    <lineage>
        <taxon>Bacteria</taxon>
        <taxon>Bacillati</taxon>
        <taxon>Actinomycetota</taxon>
        <taxon>Actinomycetes</taxon>
        <taxon>Micromonosporales</taxon>
        <taxon>Micromonosporaceae</taxon>
        <taxon>Plantactinospora</taxon>
    </lineage>
</organism>
<feature type="transmembrane region" description="Helical" evidence="2">
    <location>
        <begin position="75"/>
        <end position="99"/>
    </location>
</feature>
<sequence>MDDDLRMIRDVLGDVPAPSAETVARSRAALVERARNESALSTSDGVTARGLRRARAAAGLHRAGVARPAGRKTGWWRWSIGGGLGISGAVAAALVVPMLGPTATVPEDPDRGGSTSQPATVAIGDRDDAGTVLRLAAANARLGSAVEFRAGQFIYRVVEEEHTGLIGDVEGDGPVAMIRVGRRHEMWSTIEGLRAMRTRISNGTSRTPVTPADAEAVRKLGYDLNAPPQVEEDGPAPGNEPPPGCTTCWETRDPGELYRPTPAYLASLPTDPVRLLDTLRTAVGDRNKHSPDQEVFTAALDLLKEADPIMPPDVRAALYQAVALIPGVERIDGQVELGGRQGIAIGRVNDAATLDDSQREELVFDTTGRELLGFRIVTVRASRGLPAGTVVFQSAPRYAFVDQIGETR</sequence>
<proteinExistence type="predicted"/>
<keyword evidence="2" id="KW-1133">Transmembrane helix</keyword>
<keyword evidence="2" id="KW-0812">Transmembrane</keyword>
<reference evidence="3 4" key="1">
    <citation type="submission" date="2024-01" db="EMBL/GenBank/DDBJ databases">
        <title>Genome insights into Plantactinospora sonchi sp. nov.</title>
        <authorList>
            <person name="Wang L."/>
        </authorList>
    </citation>
    <scope>NUCLEOTIDE SEQUENCE [LARGE SCALE GENOMIC DNA]</scope>
    <source>
        <strain evidence="3 4">NEAU-QY2</strain>
    </source>
</reference>
<dbReference type="NCBIfam" id="NF038083">
    <property type="entry name" value="CU044_5270_fam"/>
    <property type="match status" value="1"/>
</dbReference>
<evidence type="ECO:0000313" key="4">
    <source>
        <dbReference type="Proteomes" id="UP001332243"/>
    </source>
</evidence>
<dbReference type="EMBL" id="JAZGQK010000010">
    <property type="protein sequence ID" value="MEE6259273.1"/>
    <property type="molecule type" value="Genomic_DNA"/>
</dbReference>
<keyword evidence="2" id="KW-0472">Membrane</keyword>
<comment type="caution">
    <text evidence="3">The sequence shown here is derived from an EMBL/GenBank/DDBJ whole genome shotgun (WGS) entry which is preliminary data.</text>
</comment>
<gene>
    <name evidence="3" type="ORF">V1633_12325</name>
</gene>
<protein>
    <submittedName>
        <fullName evidence="3">CU044_5270 family protein</fullName>
    </submittedName>
</protein>
<dbReference type="InterPro" id="IPR047789">
    <property type="entry name" value="CU044_5270-like"/>
</dbReference>
<name>A0ABU7RRZ4_9ACTN</name>
<dbReference type="Proteomes" id="UP001332243">
    <property type="component" value="Unassembled WGS sequence"/>
</dbReference>
<dbReference type="RefSeq" id="WP_331214402.1">
    <property type="nucleotide sequence ID" value="NZ_JAZGQK010000010.1"/>
</dbReference>
<feature type="region of interest" description="Disordered" evidence="1">
    <location>
        <begin position="225"/>
        <end position="253"/>
    </location>
</feature>
<accession>A0ABU7RRZ4</accession>
<evidence type="ECO:0000256" key="2">
    <source>
        <dbReference type="SAM" id="Phobius"/>
    </source>
</evidence>
<evidence type="ECO:0000313" key="3">
    <source>
        <dbReference type="EMBL" id="MEE6259273.1"/>
    </source>
</evidence>
<keyword evidence="4" id="KW-1185">Reference proteome</keyword>